<name>A0A1S2PV06_9ACTN</name>
<evidence type="ECO:0000313" key="2">
    <source>
        <dbReference type="Proteomes" id="UP000179642"/>
    </source>
</evidence>
<reference evidence="1 2" key="1">
    <citation type="submission" date="2016-10" db="EMBL/GenBank/DDBJ databases">
        <title>Genome sequence of Streptomyces sp. MUSC 1.</title>
        <authorList>
            <person name="Lee L.-H."/>
            <person name="Ser H.-L."/>
            <person name="Law J.W.-F."/>
        </authorList>
    </citation>
    <scope>NUCLEOTIDE SEQUENCE [LARGE SCALE GENOMIC DNA]</scope>
    <source>
        <strain evidence="1 2">MUSC 1</strain>
    </source>
</reference>
<dbReference type="Proteomes" id="UP000179642">
    <property type="component" value="Unassembled WGS sequence"/>
</dbReference>
<dbReference type="AlphaFoldDB" id="A0A1S2PV06"/>
<gene>
    <name evidence="1" type="ORF">BIV23_31030</name>
</gene>
<protein>
    <submittedName>
        <fullName evidence="1">Uncharacterized protein</fullName>
    </submittedName>
</protein>
<evidence type="ECO:0000313" key="1">
    <source>
        <dbReference type="EMBL" id="OIJ97668.1"/>
    </source>
</evidence>
<accession>A0A1S2PV06</accession>
<organism evidence="1 2">
    <name type="scientific">Streptomyces monashensis</name>
    <dbReference type="NCBI Taxonomy" id="1678012"/>
    <lineage>
        <taxon>Bacteria</taxon>
        <taxon>Bacillati</taxon>
        <taxon>Actinomycetota</taxon>
        <taxon>Actinomycetes</taxon>
        <taxon>Kitasatosporales</taxon>
        <taxon>Streptomycetaceae</taxon>
        <taxon>Streptomyces</taxon>
    </lineage>
</organism>
<comment type="caution">
    <text evidence="1">The sequence shown here is derived from an EMBL/GenBank/DDBJ whole genome shotgun (WGS) entry which is preliminary data.</text>
</comment>
<keyword evidence="2" id="KW-1185">Reference proteome</keyword>
<dbReference type="RefSeq" id="WP_071384307.1">
    <property type="nucleotide sequence ID" value="NZ_MLYO01000057.1"/>
</dbReference>
<dbReference type="EMBL" id="MLYO01000057">
    <property type="protein sequence ID" value="OIJ97668.1"/>
    <property type="molecule type" value="Genomic_DNA"/>
</dbReference>
<proteinExistence type="predicted"/>
<sequence>MGSVSSAPWEVALGYSYHLAAALAVRDALGIRDPLGLPAVVARPSLAVDATVHSDRGVDAEWLRWWERALAASEQDESAVPLSPGGLLGRIVEDNRDVVRLWSAERKRDVANASRPGRGAPRMRDAVREYERTTGTRLGGFRLKVTALPITGTLFLPISTNRILISAELLRHREEYVRRVIAHVTAEGI</sequence>